<reference evidence="4" key="1">
    <citation type="submission" date="2025-08" db="UniProtKB">
        <authorList>
            <consortium name="RefSeq"/>
        </authorList>
    </citation>
    <scope>IDENTIFICATION</scope>
</reference>
<evidence type="ECO:0000256" key="1">
    <source>
        <dbReference type="ARBA" id="ARBA00038242"/>
    </source>
</evidence>
<evidence type="ECO:0000313" key="4">
    <source>
        <dbReference type="RefSeq" id="XP_011027783.1"/>
    </source>
</evidence>
<dbReference type="InterPro" id="IPR000916">
    <property type="entry name" value="Bet_v_I/MLP"/>
</dbReference>
<feature type="domain" description="Bet v I/Major latex protein" evidence="2">
    <location>
        <begin position="8"/>
        <end position="143"/>
    </location>
</feature>
<dbReference type="Pfam" id="PF00407">
    <property type="entry name" value="Bet_v_1"/>
    <property type="match status" value="1"/>
</dbReference>
<dbReference type="Proteomes" id="UP000694918">
    <property type="component" value="Unplaced"/>
</dbReference>
<evidence type="ECO:0000313" key="3">
    <source>
        <dbReference type="Proteomes" id="UP000694918"/>
    </source>
</evidence>
<organism evidence="3 4">
    <name type="scientific">Populus euphratica</name>
    <name type="common">Euphrates poplar</name>
    <dbReference type="NCBI Taxonomy" id="75702"/>
    <lineage>
        <taxon>Eukaryota</taxon>
        <taxon>Viridiplantae</taxon>
        <taxon>Streptophyta</taxon>
        <taxon>Embryophyta</taxon>
        <taxon>Tracheophyta</taxon>
        <taxon>Spermatophyta</taxon>
        <taxon>Magnoliopsida</taxon>
        <taxon>eudicotyledons</taxon>
        <taxon>Gunneridae</taxon>
        <taxon>Pentapetalae</taxon>
        <taxon>rosids</taxon>
        <taxon>fabids</taxon>
        <taxon>Malpighiales</taxon>
        <taxon>Salicaceae</taxon>
        <taxon>Saliceae</taxon>
        <taxon>Populus</taxon>
    </lineage>
</organism>
<sequence>MVLSNSRDVPFKHASPEQFYGVFKSHAYLLRDTCRDVVSKIYLDDDTQTWEAAPGHHKWIQFRSPSHELYQIKDEVENVNETSKTISYKIKEGPILANISGFALEVKNSNVAEWTISYNDTYPEEYFNLLASITKGVDKHFANEN</sequence>
<dbReference type="RefSeq" id="XP_011027783.1">
    <property type="nucleotide sequence ID" value="XM_011029481.1"/>
</dbReference>
<dbReference type="InterPro" id="IPR052006">
    <property type="entry name" value="MLP-like"/>
</dbReference>
<dbReference type="SUPFAM" id="SSF55961">
    <property type="entry name" value="Bet v1-like"/>
    <property type="match status" value="1"/>
</dbReference>
<dbReference type="KEGG" id="peu:105127991"/>
<dbReference type="Gene3D" id="3.30.530.20">
    <property type="match status" value="1"/>
</dbReference>
<gene>
    <name evidence="4" type="primary">LOC105127991</name>
</gene>
<dbReference type="PANTHER" id="PTHR31338">
    <property type="entry name" value="POLYKETIDE CYCLASE/DEHYDRASE AND LIPID TRANSPORT SUPERFAMILY PROTEIN"/>
    <property type="match status" value="1"/>
</dbReference>
<dbReference type="GeneID" id="105127991"/>
<dbReference type="InterPro" id="IPR023393">
    <property type="entry name" value="START-like_dom_sf"/>
</dbReference>
<proteinExistence type="inferred from homology"/>
<dbReference type="PANTHER" id="PTHR31338:SF16">
    <property type="entry name" value="POLYKETIDE CYCLASE_DEHYDRASE AND LIPID TRANSPORT SUPERFAMILY PROTEIN"/>
    <property type="match status" value="1"/>
</dbReference>
<protein>
    <submittedName>
        <fullName evidence="4">Uncharacterized protein LOC105127991</fullName>
    </submittedName>
</protein>
<evidence type="ECO:0000259" key="2">
    <source>
        <dbReference type="Pfam" id="PF00407"/>
    </source>
</evidence>
<accession>A0AAJ6UDA8</accession>
<name>A0AAJ6UDA8_POPEU</name>
<dbReference type="AlphaFoldDB" id="A0AAJ6UDA8"/>
<keyword evidence="3" id="KW-1185">Reference proteome</keyword>
<dbReference type="GO" id="GO:0006952">
    <property type="term" value="P:defense response"/>
    <property type="evidence" value="ECO:0007669"/>
    <property type="project" value="InterPro"/>
</dbReference>
<comment type="similarity">
    <text evidence="1">Belongs to the MLP family.</text>
</comment>